<dbReference type="STRING" id="888268.A0A1E5UT74"/>
<accession>A0A1E5UT74</accession>
<comment type="caution">
    <text evidence="1">The sequence shown here is derived from an EMBL/GenBank/DDBJ whole genome shotgun (WGS) entry which is preliminary data.</text>
</comment>
<name>A0A1E5UT74_9POAL</name>
<keyword evidence="2" id="KW-1185">Reference proteome</keyword>
<dbReference type="EMBL" id="LWDX02064385">
    <property type="protein sequence ID" value="OEL16024.1"/>
    <property type="molecule type" value="Genomic_DNA"/>
</dbReference>
<evidence type="ECO:0000313" key="2">
    <source>
        <dbReference type="Proteomes" id="UP000095767"/>
    </source>
</evidence>
<dbReference type="AlphaFoldDB" id="A0A1E5UT74"/>
<gene>
    <name evidence="1" type="ORF">BAE44_0022959</name>
</gene>
<evidence type="ECO:0000313" key="1">
    <source>
        <dbReference type="EMBL" id="OEL16024.1"/>
    </source>
</evidence>
<feature type="non-terminal residue" evidence="1">
    <location>
        <position position="1"/>
    </location>
</feature>
<reference evidence="1 2" key="1">
    <citation type="submission" date="2016-09" db="EMBL/GenBank/DDBJ databases">
        <title>The draft genome of Dichanthelium oligosanthes: A C3 panicoid grass species.</title>
        <authorList>
            <person name="Studer A.J."/>
            <person name="Schnable J.C."/>
            <person name="Brutnell T.P."/>
        </authorList>
    </citation>
    <scope>NUCLEOTIDE SEQUENCE [LARGE SCALE GENOMIC DNA]</scope>
    <source>
        <strain evidence="2">cv. Kellogg 1175</strain>
        <tissue evidence="1">Leaf</tissue>
    </source>
</reference>
<proteinExistence type="predicted"/>
<dbReference type="OrthoDB" id="10568287at2759"/>
<sequence>LWAVLLVTLHYSVKIGRPYSRSKHVPLLDLMSFWAANLIRMQRLSSISRSPSG</sequence>
<dbReference type="Proteomes" id="UP000095767">
    <property type="component" value="Unassembled WGS sequence"/>
</dbReference>
<protein>
    <recommendedName>
        <fullName evidence="3">DUF4220 domain-containing protein</fullName>
    </recommendedName>
</protein>
<organism evidence="1 2">
    <name type="scientific">Dichanthelium oligosanthes</name>
    <dbReference type="NCBI Taxonomy" id="888268"/>
    <lineage>
        <taxon>Eukaryota</taxon>
        <taxon>Viridiplantae</taxon>
        <taxon>Streptophyta</taxon>
        <taxon>Embryophyta</taxon>
        <taxon>Tracheophyta</taxon>
        <taxon>Spermatophyta</taxon>
        <taxon>Magnoliopsida</taxon>
        <taxon>Liliopsida</taxon>
        <taxon>Poales</taxon>
        <taxon>Poaceae</taxon>
        <taxon>PACMAD clade</taxon>
        <taxon>Panicoideae</taxon>
        <taxon>Panicodae</taxon>
        <taxon>Paniceae</taxon>
        <taxon>Dichantheliinae</taxon>
        <taxon>Dichanthelium</taxon>
    </lineage>
</organism>
<evidence type="ECO:0008006" key="3">
    <source>
        <dbReference type="Google" id="ProtNLM"/>
    </source>
</evidence>